<evidence type="ECO:0000313" key="2">
    <source>
        <dbReference type="EMBL" id="KIJ36724.1"/>
    </source>
</evidence>
<evidence type="ECO:0000256" key="1">
    <source>
        <dbReference type="SAM" id="MobiDB-lite"/>
    </source>
</evidence>
<dbReference type="Proteomes" id="UP000054279">
    <property type="component" value="Unassembled WGS sequence"/>
</dbReference>
<dbReference type="OrthoDB" id="10534310at2759"/>
<gene>
    <name evidence="2" type="ORF">M422DRAFT_69605</name>
</gene>
<protein>
    <submittedName>
        <fullName evidence="2">Uncharacterized protein</fullName>
    </submittedName>
</protein>
<organism evidence="2 3">
    <name type="scientific">Sphaerobolus stellatus (strain SS14)</name>
    <dbReference type="NCBI Taxonomy" id="990650"/>
    <lineage>
        <taxon>Eukaryota</taxon>
        <taxon>Fungi</taxon>
        <taxon>Dikarya</taxon>
        <taxon>Basidiomycota</taxon>
        <taxon>Agaricomycotina</taxon>
        <taxon>Agaricomycetes</taxon>
        <taxon>Phallomycetidae</taxon>
        <taxon>Geastrales</taxon>
        <taxon>Sphaerobolaceae</taxon>
        <taxon>Sphaerobolus</taxon>
    </lineage>
</organism>
<reference evidence="2 3" key="1">
    <citation type="submission" date="2014-06" db="EMBL/GenBank/DDBJ databases">
        <title>Evolutionary Origins and Diversification of the Mycorrhizal Mutualists.</title>
        <authorList>
            <consortium name="DOE Joint Genome Institute"/>
            <consortium name="Mycorrhizal Genomics Consortium"/>
            <person name="Kohler A."/>
            <person name="Kuo A."/>
            <person name="Nagy L.G."/>
            <person name="Floudas D."/>
            <person name="Copeland A."/>
            <person name="Barry K.W."/>
            <person name="Cichocki N."/>
            <person name="Veneault-Fourrey C."/>
            <person name="LaButti K."/>
            <person name="Lindquist E.A."/>
            <person name="Lipzen A."/>
            <person name="Lundell T."/>
            <person name="Morin E."/>
            <person name="Murat C."/>
            <person name="Riley R."/>
            <person name="Ohm R."/>
            <person name="Sun H."/>
            <person name="Tunlid A."/>
            <person name="Henrissat B."/>
            <person name="Grigoriev I.V."/>
            <person name="Hibbett D.S."/>
            <person name="Martin F."/>
        </authorList>
    </citation>
    <scope>NUCLEOTIDE SEQUENCE [LARGE SCALE GENOMIC DNA]</scope>
    <source>
        <strain evidence="2 3">SS14</strain>
    </source>
</reference>
<feature type="compositionally biased region" description="Polar residues" evidence="1">
    <location>
        <begin position="13"/>
        <end position="22"/>
    </location>
</feature>
<proteinExistence type="predicted"/>
<feature type="region of interest" description="Disordered" evidence="1">
    <location>
        <begin position="1"/>
        <end position="27"/>
    </location>
</feature>
<accession>A0A0C9UPL8</accession>
<dbReference type="AlphaFoldDB" id="A0A0C9UPL8"/>
<dbReference type="HOGENOM" id="CLU_1939459_0_0_1"/>
<name>A0A0C9UPL8_SPHS4</name>
<evidence type="ECO:0000313" key="3">
    <source>
        <dbReference type="Proteomes" id="UP000054279"/>
    </source>
</evidence>
<keyword evidence="3" id="KW-1185">Reference proteome</keyword>
<dbReference type="EMBL" id="KN837175">
    <property type="protein sequence ID" value="KIJ36724.1"/>
    <property type="molecule type" value="Genomic_DNA"/>
</dbReference>
<sequence length="130" mass="14382">MSTTDLQDPARETISSQANPLSASALPDHQHDVSMTYCPDYCNDFPRKTVAGPCQFCKKVAAEPTRKSKLTYCQNLIELMIQTWPRCEDCGVGGRGIPRIEPCLCGICKGAQKPVMHMPKLLRVGHNYAV</sequence>